<dbReference type="Pfam" id="PF16916">
    <property type="entry name" value="ZT_dimer"/>
    <property type="match status" value="1"/>
</dbReference>
<dbReference type="SUPFAM" id="SSF160240">
    <property type="entry name" value="Cation efflux protein cytoplasmic domain-like"/>
    <property type="match status" value="1"/>
</dbReference>
<dbReference type="EC" id="6.1.1.12" evidence="12"/>
<dbReference type="InterPro" id="IPR058533">
    <property type="entry name" value="Cation_efflux_TM"/>
</dbReference>
<evidence type="ECO:0000256" key="9">
    <source>
        <dbReference type="SAM" id="Phobius"/>
    </source>
</evidence>
<dbReference type="GO" id="GO:0005886">
    <property type="term" value="C:plasma membrane"/>
    <property type="evidence" value="ECO:0007669"/>
    <property type="project" value="TreeGrafter"/>
</dbReference>
<dbReference type="GO" id="GO:0015086">
    <property type="term" value="F:cadmium ion transmembrane transporter activity"/>
    <property type="evidence" value="ECO:0007669"/>
    <property type="project" value="TreeGrafter"/>
</dbReference>
<evidence type="ECO:0000259" key="11">
    <source>
        <dbReference type="Pfam" id="PF16916"/>
    </source>
</evidence>
<dbReference type="InterPro" id="IPR027470">
    <property type="entry name" value="Cation_efflux_CTD"/>
</dbReference>
<dbReference type="Pfam" id="PF01545">
    <property type="entry name" value="Cation_efflux"/>
    <property type="match status" value="1"/>
</dbReference>
<keyword evidence="5 9" id="KW-0812">Transmembrane</keyword>
<feature type="domain" description="Cation efflux protein cytoplasmic" evidence="11">
    <location>
        <begin position="230"/>
        <end position="305"/>
    </location>
</feature>
<comment type="similarity">
    <text evidence="2">Belongs to the cation diffusion facilitator (CDF) transporter (TC 2.A.4) family.</text>
</comment>
<feature type="transmembrane region" description="Helical" evidence="9">
    <location>
        <begin position="63"/>
        <end position="80"/>
    </location>
</feature>
<dbReference type="GO" id="GO:0006882">
    <property type="term" value="P:intracellular zinc ion homeostasis"/>
    <property type="evidence" value="ECO:0007669"/>
    <property type="project" value="TreeGrafter"/>
</dbReference>
<evidence type="ECO:0000256" key="7">
    <source>
        <dbReference type="ARBA" id="ARBA00023136"/>
    </source>
</evidence>
<dbReference type="AlphaFoldDB" id="A0A921TBJ3"/>
<evidence type="ECO:0000256" key="4">
    <source>
        <dbReference type="ARBA" id="ARBA00022475"/>
    </source>
</evidence>
<evidence type="ECO:0000256" key="6">
    <source>
        <dbReference type="ARBA" id="ARBA00022989"/>
    </source>
</evidence>
<accession>A0A921TBJ3</accession>
<dbReference type="NCBIfam" id="TIGR01297">
    <property type="entry name" value="CDF"/>
    <property type="match status" value="1"/>
</dbReference>
<keyword evidence="12" id="KW-0436">Ligase</keyword>
<keyword evidence="3" id="KW-0813">Transport</keyword>
<dbReference type="PANTHER" id="PTHR43840:SF41">
    <property type="entry name" value="CATION-EFFLUX PUMP FIEF"/>
    <property type="match status" value="1"/>
</dbReference>
<dbReference type="GO" id="GO:0004815">
    <property type="term" value="F:aspartate-tRNA ligase activity"/>
    <property type="evidence" value="ECO:0007669"/>
    <property type="project" value="UniProtKB-EC"/>
</dbReference>
<evidence type="ECO:0000313" key="12">
    <source>
        <dbReference type="EMBL" id="KAF0675765.1"/>
    </source>
</evidence>
<organism evidence="12 13">
    <name type="scientific">Profundibacterium mesophilum KAUST100406-0324</name>
    <dbReference type="NCBI Taxonomy" id="1037889"/>
    <lineage>
        <taxon>Bacteria</taxon>
        <taxon>Pseudomonadati</taxon>
        <taxon>Pseudomonadota</taxon>
        <taxon>Alphaproteobacteria</taxon>
        <taxon>Rhodobacterales</taxon>
        <taxon>Roseobacteraceae</taxon>
        <taxon>Profundibacterium</taxon>
    </lineage>
</organism>
<proteinExistence type="inferred from homology"/>
<dbReference type="Gene3D" id="1.20.1510.10">
    <property type="entry name" value="Cation efflux protein transmembrane domain"/>
    <property type="match status" value="1"/>
</dbReference>
<reference evidence="12" key="1">
    <citation type="submission" date="2013-03" db="EMBL/GenBank/DDBJ databases">
        <title>Genome Sequence of the Profundibacterium mesophilum strain KAUST100406-0324T from Red Sea, a novel genus in the family Rhodobacteraceae.</title>
        <authorList>
            <person name="Essack M."/>
            <person name="Alam I."/>
            <person name="Lafi F."/>
            <person name="Alawi W."/>
            <person name="Kamanu F."/>
            <person name="Al-Suwailem A."/>
            <person name="Lee O.O."/>
            <person name="Xu Y."/>
            <person name="Bajic V."/>
            <person name="Qian P.-Y."/>
            <person name="Archer J."/>
        </authorList>
    </citation>
    <scope>NUCLEOTIDE SEQUENCE</scope>
    <source>
        <strain evidence="12">KAUST100406-0324</strain>
    </source>
</reference>
<protein>
    <submittedName>
        <fullName evidence="12">Aspartyl-tRNA synthetase</fullName>
        <ecNumber evidence="12">6.1.1.12</ecNumber>
    </submittedName>
</protein>
<dbReference type="InterPro" id="IPR027469">
    <property type="entry name" value="Cation_efflux_TMD_sf"/>
</dbReference>
<keyword evidence="6 9" id="KW-1133">Transmembrane helix</keyword>
<dbReference type="Gene3D" id="3.30.70.1350">
    <property type="entry name" value="Cation efflux protein, cytoplasmic domain"/>
    <property type="match status" value="1"/>
</dbReference>
<dbReference type="InterPro" id="IPR050291">
    <property type="entry name" value="CDF_Transporter"/>
</dbReference>
<feature type="transmembrane region" description="Helical" evidence="9">
    <location>
        <begin position="172"/>
        <end position="194"/>
    </location>
</feature>
<evidence type="ECO:0000256" key="3">
    <source>
        <dbReference type="ARBA" id="ARBA00022448"/>
    </source>
</evidence>
<feature type="transmembrane region" description="Helical" evidence="9">
    <location>
        <begin position="28"/>
        <end position="57"/>
    </location>
</feature>
<evidence type="ECO:0000256" key="5">
    <source>
        <dbReference type="ARBA" id="ARBA00022692"/>
    </source>
</evidence>
<feature type="domain" description="Cation efflux protein transmembrane" evidence="10">
    <location>
        <begin position="29"/>
        <end position="224"/>
    </location>
</feature>
<dbReference type="EMBL" id="APKE01000022">
    <property type="protein sequence ID" value="KAF0675765.1"/>
    <property type="molecule type" value="Genomic_DNA"/>
</dbReference>
<evidence type="ECO:0000256" key="1">
    <source>
        <dbReference type="ARBA" id="ARBA00004141"/>
    </source>
</evidence>
<keyword evidence="13" id="KW-1185">Reference proteome</keyword>
<evidence type="ECO:0000256" key="8">
    <source>
        <dbReference type="SAM" id="MobiDB-lite"/>
    </source>
</evidence>
<evidence type="ECO:0000256" key="2">
    <source>
        <dbReference type="ARBA" id="ARBA00008114"/>
    </source>
</evidence>
<dbReference type="GO" id="GO:0015341">
    <property type="term" value="F:zinc efflux antiporter activity"/>
    <property type="evidence" value="ECO:0007669"/>
    <property type="project" value="TreeGrafter"/>
</dbReference>
<evidence type="ECO:0000259" key="10">
    <source>
        <dbReference type="Pfam" id="PF01545"/>
    </source>
</evidence>
<feature type="transmembrane region" description="Helical" evidence="9">
    <location>
        <begin position="134"/>
        <end position="152"/>
    </location>
</feature>
<feature type="region of interest" description="Disordered" evidence="8">
    <location>
        <begin position="305"/>
        <end position="340"/>
    </location>
</feature>
<sequence length="340" mass="35203">MSGRQNDARPPAGGDMRPEDARRDNRRAILASVAVALVLVGAKLWAFAATGALSVAASLADSALDLIVSLGGLTAVIYAARPPDEDHAFGHGSVEDLAALGQSLFIAVSAIVIAASGIAHLVSGRASPLSAEGPGIAVMSLSIVLTLGLVSYQGRIARRTQNRVVSADRLHYIGDLLPNIGAVAALGASAAFGIVAIDAIVAIAAALVLLTGAWRIGIGAWDALMDKAADPETVAGIERIASEAPGVHGFHDLKTRRAGSRVFVNLHIELDGAQSLSDAHEVGAELHRAILRHYPQCEVIIHKDPLRPGRRAARRQDPSGGRGEAGGRERPSAPGPISER</sequence>
<comment type="subcellular location">
    <subcellularLocation>
        <location evidence="1">Membrane</location>
        <topology evidence="1">Multi-pass membrane protein</topology>
    </subcellularLocation>
</comment>
<dbReference type="Proteomes" id="UP000698242">
    <property type="component" value="Unassembled WGS sequence"/>
</dbReference>
<name>A0A921TBJ3_9RHOB</name>
<keyword evidence="4" id="KW-1003">Cell membrane</keyword>
<dbReference type="PANTHER" id="PTHR43840">
    <property type="entry name" value="MITOCHONDRIAL METAL TRANSPORTER 1-RELATED"/>
    <property type="match status" value="1"/>
</dbReference>
<dbReference type="InterPro" id="IPR002524">
    <property type="entry name" value="Cation_efflux"/>
</dbReference>
<feature type="transmembrane region" description="Helical" evidence="9">
    <location>
        <begin position="200"/>
        <end position="218"/>
    </location>
</feature>
<dbReference type="InterPro" id="IPR036837">
    <property type="entry name" value="Cation_efflux_CTD_sf"/>
</dbReference>
<feature type="transmembrane region" description="Helical" evidence="9">
    <location>
        <begin position="100"/>
        <end position="122"/>
    </location>
</feature>
<evidence type="ECO:0000313" key="13">
    <source>
        <dbReference type="Proteomes" id="UP000698242"/>
    </source>
</evidence>
<comment type="caution">
    <text evidence="12">The sequence shown here is derived from an EMBL/GenBank/DDBJ whole genome shotgun (WGS) entry which is preliminary data.</text>
</comment>
<feature type="region of interest" description="Disordered" evidence="8">
    <location>
        <begin position="1"/>
        <end position="21"/>
    </location>
</feature>
<gene>
    <name evidence="12" type="ORF">PMES_01851</name>
</gene>
<dbReference type="GO" id="GO:0015093">
    <property type="term" value="F:ferrous iron transmembrane transporter activity"/>
    <property type="evidence" value="ECO:0007669"/>
    <property type="project" value="TreeGrafter"/>
</dbReference>
<keyword evidence="7 9" id="KW-0472">Membrane</keyword>
<dbReference type="SUPFAM" id="SSF161111">
    <property type="entry name" value="Cation efflux protein transmembrane domain-like"/>
    <property type="match status" value="1"/>
</dbReference>